<evidence type="ECO:0008006" key="4">
    <source>
        <dbReference type="Google" id="ProtNLM"/>
    </source>
</evidence>
<keyword evidence="1" id="KW-1133">Transmembrane helix</keyword>
<evidence type="ECO:0000256" key="1">
    <source>
        <dbReference type="SAM" id="Phobius"/>
    </source>
</evidence>
<feature type="transmembrane region" description="Helical" evidence="1">
    <location>
        <begin position="6"/>
        <end position="23"/>
    </location>
</feature>
<organism evidence="2 3">
    <name type="scientific">Methanobrevibacter millerae</name>
    <dbReference type="NCBI Taxonomy" id="230361"/>
    <lineage>
        <taxon>Archaea</taxon>
        <taxon>Methanobacteriati</taxon>
        <taxon>Methanobacteriota</taxon>
        <taxon>Methanomada group</taxon>
        <taxon>Methanobacteria</taxon>
        <taxon>Methanobacteriales</taxon>
        <taxon>Methanobacteriaceae</taxon>
        <taxon>Methanobrevibacter</taxon>
    </lineage>
</organism>
<sequence length="71" mass="7772">MEWDAVVNAILSFFIPGVGQGINGYKQKGIILFVIFIALSVLTRFAGLGIAGTIILILLRLYAAYDAYNTY</sequence>
<keyword evidence="3" id="KW-1185">Reference proteome</keyword>
<dbReference type="KEGG" id="mmil:sm9_1434"/>
<evidence type="ECO:0000313" key="2">
    <source>
        <dbReference type="EMBL" id="ALT69215.1"/>
    </source>
</evidence>
<keyword evidence="1" id="KW-0812">Transmembrane</keyword>
<accession>A0A0U3CU55</accession>
<dbReference type="GeneID" id="26736381"/>
<dbReference type="AlphaFoldDB" id="A0A0U3CU55"/>
<name>A0A0U3CU55_9EURY</name>
<gene>
    <name evidence="2" type="ORF">sm9_1434</name>
</gene>
<dbReference type="RefSeq" id="WP_058739462.1">
    <property type="nucleotide sequence ID" value="NZ_CP011266.1"/>
</dbReference>
<dbReference type="PATRIC" id="fig|230361.4.peg.1477"/>
<protein>
    <recommendedName>
        <fullName evidence="4">TM2 domain-containing protein</fullName>
    </recommendedName>
</protein>
<dbReference type="Proteomes" id="UP000067738">
    <property type="component" value="Chromosome"/>
</dbReference>
<keyword evidence="1" id="KW-0472">Membrane</keyword>
<dbReference type="EMBL" id="CP011266">
    <property type="protein sequence ID" value="ALT69215.1"/>
    <property type="molecule type" value="Genomic_DNA"/>
</dbReference>
<evidence type="ECO:0000313" key="3">
    <source>
        <dbReference type="Proteomes" id="UP000067738"/>
    </source>
</evidence>
<dbReference type="OrthoDB" id="77742at2157"/>
<feature type="transmembrane region" description="Helical" evidence="1">
    <location>
        <begin position="30"/>
        <end position="63"/>
    </location>
</feature>
<proteinExistence type="predicted"/>
<reference evidence="2 3" key="1">
    <citation type="submission" date="2015-04" db="EMBL/GenBank/DDBJ databases">
        <title>The complete genome sequence of the rumen methanogen Methanobrevibacter millerae SM9.</title>
        <authorList>
            <person name="Leahy S.C."/>
            <person name="Kelly W.J."/>
            <person name="Pacheco D.M."/>
            <person name="Li D."/>
            <person name="Altermann E."/>
            <person name="Attwood G.T."/>
        </authorList>
    </citation>
    <scope>NUCLEOTIDE SEQUENCE [LARGE SCALE GENOMIC DNA]</scope>
    <source>
        <strain evidence="2 3">SM9</strain>
    </source>
</reference>